<keyword evidence="3" id="KW-1185">Reference proteome</keyword>
<name>A0A401PP63_SCYTO</name>
<proteinExistence type="predicted"/>
<organism evidence="2 3">
    <name type="scientific">Scyliorhinus torazame</name>
    <name type="common">Cloudy catshark</name>
    <name type="synonym">Catulus torazame</name>
    <dbReference type="NCBI Taxonomy" id="75743"/>
    <lineage>
        <taxon>Eukaryota</taxon>
        <taxon>Metazoa</taxon>
        <taxon>Chordata</taxon>
        <taxon>Craniata</taxon>
        <taxon>Vertebrata</taxon>
        <taxon>Chondrichthyes</taxon>
        <taxon>Elasmobranchii</taxon>
        <taxon>Galeomorphii</taxon>
        <taxon>Galeoidea</taxon>
        <taxon>Carcharhiniformes</taxon>
        <taxon>Scyliorhinidae</taxon>
        <taxon>Scyliorhinus</taxon>
    </lineage>
</organism>
<protein>
    <submittedName>
        <fullName evidence="2">Uncharacterized protein</fullName>
    </submittedName>
</protein>
<accession>A0A401PP63</accession>
<dbReference type="Proteomes" id="UP000288216">
    <property type="component" value="Unassembled WGS sequence"/>
</dbReference>
<comment type="caution">
    <text evidence="2">The sequence shown here is derived from an EMBL/GenBank/DDBJ whole genome shotgun (WGS) entry which is preliminary data.</text>
</comment>
<gene>
    <name evidence="2" type="ORF">scyTo_0020292</name>
</gene>
<feature type="region of interest" description="Disordered" evidence="1">
    <location>
        <begin position="1"/>
        <end position="26"/>
    </location>
</feature>
<sequence>NTRGSMLESKRKRETETQKESEEDLGLWKEQFHEFIDTKTNASGESFGGPQSLVAKESNQQISFEVYRTRN</sequence>
<evidence type="ECO:0000313" key="2">
    <source>
        <dbReference type="EMBL" id="GCB74924.1"/>
    </source>
</evidence>
<dbReference type="AlphaFoldDB" id="A0A401PP63"/>
<feature type="compositionally biased region" description="Basic and acidic residues" evidence="1">
    <location>
        <begin position="8"/>
        <end position="26"/>
    </location>
</feature>
<evidence type="ECO:0000313" key="3">
    <source>
        <dbReference type="Proteomes" id="UP000288216"/>
    </source>
</evidence>
<feature type="non-terminal residue" evidence="2">
    <location>
        <position position="1"/>
    </location>
</feature>
<evidence type="ECO:0000256" key="1">
    <source>
        <dbReference type="SAM" id="MobiDB-lite"/>
    </source>
</evidence>
<reference evidence="2 3" key="1">
    <citation type="journal article" date="2018" name="Nat. Ecol. Evol.">
        <title>Shark genomes provide insights into elasmobranch evolution and the origin of vertebrates.</title>
        <authorList>
            <person name="Hara Y"/>
            <person name="Yamaguchi K"/>
            <person name="Onimaru K"/>
            <person name="Kadota M"/>
            <person name="Koyanagi M"/>
            <person name="Keeley SD"/>
            <person name="Tatsumi K"/>
            <person name="Tanaka K"/>
            <person name="Motone F"/>
            <person name="Kageyama Y"/>
            <person name="Nozu R"/>
            <person name="Adachi N"/>
            <person name="Nishimura O"/>
            <person name="Nakagawa R"/>
            <person name="Tanegashima C"/>
            <person name="Kiyatake I"/>
            <person name="Matsumoto R"/>
            <person name="Murakumo K"/>
            <person name="Nishida K"/>
            <person name="Terakita A"/>
            <person name="Kuratani S"/>
            <person name="Sato K"/>
            <person name="Hyodo S Kuraku.S."/>
        </authorList>
    </citation>
    <scope>NUCLEOTIDE SEQUENCE [LARGE SCALE GENOMIC DNA]</scope>
</reference>
<dbReference type="EMBL" id="BFAA01016179">
    <property type="protein sequence ID" value="GCB74924.1"/>
    <property type="molecule type" value="Genomic_DNA"/>
</dbReference>